<comment type="caution">
    <text evidence="5">The sequence shown here is derived from an EMBL/GenBank/DDBJ whole genome shotgun (WGS) entry which is preliminary data.</text>
</comment>
<evidence type="ECO:0000259" key="4">
    <source>
        <dbReference type="PROSITE" id="PS50893"/>
    </source>
</evidence>
<dbReference type="InterPro" id="IPR003593">
    <property type="entry name" value="AAA+_ATPase"/>
</dbReference>
<dbReference type="SUPFAM" id="SSF52540">
    <property type="entry name" value="P-loop containing nucleoside triphosphate hydrolases"/>
    <property type="match status" value="1"/>
</dbReference>
<accession>A0ABN2N9F3</accession>
<protein>
    <submittedName>
        <fullName evidence="5">ABC transporter ATP-binding protein</fullName>
    </submittedName>
</protein>
<name>A0ABN2N9F3_9PSEU</name>
<dbReference type="PROSITE" id="PS50893">
    <property type="entry name" value="ABC_TRANSPORTER_2"/>
    <property type="match status" value="1"/>
</dbReference>
<evidence type="ECO:0000256" key="1">
    <source>
        <dbReference type="ARBA" id="ARBA00022448"/>
    </source>
</evidence>
<gene>
    <name evidence="5" type="ORF">GCM10009836_41970</name>
</gene>
<evidence type="ECO:0000256" key="3">
    <source>
        <dbReference type="ARBA" id="ARBA00022840"/>
    </source>
</evidence>
<dbReference type="RefSeq" id="WP_344419569.1">
    <property type="nucleotide sequence ID" value="NZ_BAAAQK010000013.1"/>
</dbReference>
<keyword evidence="3 5" id="KW-0067">ATP-binding</keyword>
<dbReference type="PANTHER" id="PTHR45772:SF9">
    <property type="entry name" value="CONSERVED COMPONENT OF ABC TRANSPORTER FOR NATURAL AMINO ACIDS"/>
    <property type="match status" value="1"/>
</dbReference>
<keyword evidence="1" id="KW-0813">Transport</keyword>
<proteinExistence type="predicted"/>
<organism evidence="5 6">
    <name type="scientific">Pseudonocardia ailaonensis</name>
    <dbReference type="NCBI Taxonomy" id="367279"/>
    <lineage>
        <taxon>Bacteria</taxon>
        <taxon>Bacillati</taxon>
        <taxon>Actinomycetota</taxon>
        <taxon>Actinomycetes</taxon>
        <taxon>Pseudonocardiales</taxon>
        <taxon>Pseudonocardiaceae</taxon>
        <taxon>Pseudonocardia</taxon>
    </lineage>
</organism>
<dbReference type="Pfam" id="PF00005">
    <property type="entry name" value="ABC_tran"/>
    <property type="match status" value="1"/>
</dbReference>
<keyword evidence="2" id="KW-0547">Nucleotide-binding</keyword>
<dbReference type="Pfam" id="PF12399">
    <property type="entry name" value="BCA_ABC_TP_C"/>
    <property type="match status" value="1"/>
</dbReference>
<dbReference type="Gene3D" id="3.40.50.300">
    <property type="entry name" value="P-loop containing nucleotide triphosphate hydrolases"/>
    <property type="match status" value="1"/>
</dbReference>
<dbReference type="InterPro" id="IPR003439">
    <property type="entry name" value="ABC_transporter-like_ATP-bd"/>
</dbReference>
<dbReference type="SMART" id="SM00382">
    <property type="entry name" value="AAA"/>
    <property type="match status" value="1"/>
</dbReference>
<dbReference type="GO" id="GO:0005524">
    <property type="term" value="F:ATP binding"/>
    <property type="evidence" value="ECO:0007669"/>
    <property type="project" value="UniProtKB-KW"/>
</dbReference>
<evidence type="ECO:0000313" key="6">
    <source>
        <dbReference type="Proteomes" id="UP001500449"/>
    </source>
</evidence>
<dbReference type="Proteomes" id="UP001500449">
    <property type="component" value="Unassembled WGS sequence"/>
</dbReference>
<dbReference type="EMBL" id="BAAAQK010000013">
    <property type="protein sequence ID" value="GAA1857324.1"/>
    <property type="molecule type" value="Genomic_DNA"/>
</dbReference>
<feature type="domain" description="ABC transporter" evidence="4">
    <location>
        <begin position="7"/>
        <end position="240"/>
    </location>
</feature>
<dbReference type="InterPro" id="IPR051120">
    <property type="entry name" value="ABC_AA/LPS_Transport"/>
</dbReference>
<keyword evidence="6" id="KW-1185">Reference proteome</keyword>
<dbReference type="InterPro" id="IPR027417">
    <property type="entry name" value="P-loop_NTPase"/>
</dbReference>
<dbReference type="PANTHER" id="PTHR45772">
    <property type="entry name" value="CONSERVED COMPONENT OF ABC TRANSPORTER FOR NATURAL AMINO ACIDS-RELATED"/>
    <property type="match status" value="1"/>
</dbReference>
<dbReference type="InterPro" id="IPR032823">
    <property type="entry name" value="BCA_ABC_TP_C"/>
</dbReference>
<evidence type="ECO:0000313" key="5">
    <source>
        <dbReference type="EMBL" id="GAA1857324.1"/>
    </source>
</evidence>
<reference evidence="5 6" key="1">
    <citation type="journal article" date="2019" name="Int. J. Syst. Evol. Microbiol.">
        <title>The Global Catalogue of Microorganisms (GCM) 10K type strain sequencing project: providing services to taxonomists for standard genome sequencing and annotation.</title>
        <authorList>
            <consortium name="The Broad Institute Genomics Platform"/>
            <consortium name="The Broad Institute Genome Sequencing Center for Infectious Disease"/>
            <person name="Wu L."/>
            <person name="Ma J."/>
        </authorList>
    </citation>
    <scope>NUCLEOTIDE SEQUENCE [LARGE SCALE GENOMIC DNA]</scope>
    <source>
        <strain evidence="5 6">JCM 16009</strain>
    </source>
</reference>
<evidence type="ECO:0000256" key="2">
    <source>
        <dbReference type="ARBA" id="ARBA00022741"/>
    </source>
</evidence>
<sequence length="247" mass="25955">MADTPVVEAENVRVQFGGVVAVRDVSLAVRAGERIGLIGPNGAGKTSLVNSLSGEIRPTSGRVLLGGVDVSRAAPHRHFRHGLSRTFQVAHPFPALTVIDSVMLGPLSAGSSVAEAAERGYDALAALGLDDVSDKEMSDLNPVTAKLVELARIIAAEPKVVLLDELLAGLLPAERRQVLDKLIEISESRSWATVMIEHLIGDVRRFCTRLAVLVDGTLIADGPTAEVLADPAVIAAYLGETSTKEGS</sequence>